<dbReference type="AlphaFoldDB" id="A0A261QV39"/>
<reference evidence="2" key="1">
    <citation type="submission" date="2017-05" db="EMBL/GenBank/DDBJ databases">
        <title>Complete and WGS of Bordetella genogroups.</title>
        <authorList>
            <person name="Spilker T."/>
            <person name="Lipuma J."/>
        </authorList>
    </citation>
    <scope>NUCLEOTIDE SEQUENCE [LARGE SCALE GENOMIC DNA]</scope>
    <source>
        <strain evidence="2">AU18089</strain>
    </source>
</reference>
<evidence type="ECO:0000313" key="2">
    <source>
        <dbReference type="Proteomes" id="UP000216947"/>
    </source>
</evidence>
<dbReference type="EMBL" id="NEVK01000008">
    <property type="protein sequence ID" value="OZI16594.1"/>
    <property type="molecule type" value="Genomic_DNA"/>
</dbReference>
<protein>
    <submittedName>
        <fullName evidence="1">Uncharacterized protein</fullName>
    </submittedName>
</protein>
<comment type="caution">
    <text evidence="1">The sequence shown here is derived from an EMBL/GenBank/DDBJ whole genome shotgun (WGS) entry which is preliminary data.</text>
</comment>
<proteinExistence type="predicted"/>
<sequence>MACAVAVTFAGASFAQDIATQAKVAQFGGQMHAVAQKCGGYTQAQLDSLKAQQRAAIAGMSASDFDAAFNDGLEQARQRIASGTPEQIAQMCKTLPSLIKP</sequence>
<dbReference type="Proteomes" id="UP000216947">
    <property type="component" value="Unassembled WGS sequence"/>
</dbReference>
<name>A0A261QV39_9BORD</name>
<organism evidence="1 2">
    <name type="scientific">Bordetella genomosp. 7</name>
    <dbReference type="NCBI Taxonomy" id="1416805"/>
    <lineage>
        <taxon>Bacteria</taxon>
        <taxon>Pseudomonadati</taxon>
        <taxon>Pseudomonadota</taxon>
        <taxon>Betaproteobacteria</taxon>
        <taxon>Burkholderiales</taxon>
        <taxon>Alcaligenaceae</taxon>
        <taxon>Bordetella</taxon>
    </lineage>
</organism>
<accession>A0A261QV39</accession>
<keyword evidence="2" id="KW-1185">Reference proteome</keyword>
<gene>
    <name evidence="1" type="ORF">CAL19_18135</name>
</gene>
<evidence type="ECO:0000313" key="1">
    <source>
        <dbReference type="EMBL" id="OZI16594.1"/>
    </source>
</evidence>